<proteinExistence type="predicted"/>
<comment type="caution">
    <text evidence="1">The sequence shown here is derived from an EMBL/GenBank/DDBJ whole genome shotgun (WGS) entry which is preliminary data.</text>
</comment>
<protein>
    <submittedName>
        <fullName evidence="1">Uncharacterized protein</fullName>
    </submittedName>
</protein>
<accession>A0A5N3QUW3</accession>
<dbReference type="AlphaFoldDB" id="A0A5N3QUW3"/>
<dbReference type="RefSeq" id="WP_150873153.1">
    <property type="nucleotide sequence ID" value="NZ_VWSE01000010.1"/>
</dbReference>
<dbReference type="EMBL" id="VWSE01000010">
    <property type="protein sequence ID" value="KAB0285452.1"/>
    <property type="molecule type" value="Genomic_DNA"/>
</dbReference>
<gene>
    <name evidence="1" type="ORF">F2P58_23345</name>
</gene>
<dbReference type="Proteomes" id="UP000326789">
    <property type="component" value="Unassembled WGS sequence"/>
</dbReference>
<reference evidence="1 2" key="1">
    <citation type="submission" date="2019-09" db="EMBL/GenBank/DDBJ databases">
        <title>Whole genome sequence of Vibrio fortis.</title>
        <authorList>
            <person name="Das S.K."/>
        </authorList>
    </citation>
    <scope>NUCLEOTIDE SEQUENCE [LARGE SCALE GENOMIC DNA]</scope>
    <source>
        <strain evidence="1 2">AN60</strain>
    </source>
</reference>
<name>A0A5N3QUW3_9VIBR</name>
<evidence type="ECO:0000313" key="1">
    <source>
        <dbReference type="EMBL" id="KAB0285452.1"/>
    </source>
</evidence>
<sequence>MPKQVFSETLLMKLALNGKAEGLRLVHEEKRPDKGEDVTEAIFEFEGKLFSMLYKDVYWRTHNVAILDASGGDVECAEVKAVKETASVTKYKAV</sequence>
<organism evidence="1 2">
    <name type="scientific">Vibrio fortis</name>
    <dbReference type="NCBI Taxonomy" id="212667"/>
    <lineage>
        <taxon>Bacteria</taxon>
        <taxon>Pseudomonadati</taxon>
        <taxon>Pseudomonadota</taxon>
        <taxon>Gammaproteobacteria</taxon>
        <taxon>Vibrionales</taxon>
        <taxon>Vibrionaceae</taxon>
        <taxon>Vibrio</taxon>
    </lineage>
</organism>
<evidence type="ECO:0000313" key="2">
    <source>
        <dbReference type="Proteomes" id="UP000326789"/>
    </source>
</evidence>